<dbReference type="OrthoDB" id="5418352at2"/>
<keyword evidence="5" id="KW-0812">Transmembrane</keyword>
<dbReference type="GO" id="GO:0015948">
    <property type="term" value="P:methanogenesis"/>
    <property type="evidence" value="ECO:0007669"/>
    <property type="project" value="UniProtKB-UniRule"/>
</dbReference>
<dbReference type="PIRSF" id="PIRSF037567">
    <property type="entry name" value="MTTB_MeTrfase"/>
    <property type="match status" value="1"/>
</dbReference>
<evidence type="ECO:0000256" key="4">
    <source>
        <dbReference type="PIRNR" id="PIRNR037567"/>
    </source>
</evidence>
<evidence type="ECO:0000313" key="7">
    <source>
        <dbReference type="EMBL" id="KTE93503.1"/>
    </source>
</evidence>
<evidence type="ECO:0000256" key="1">
    <source>
        <dbReference type="ARBA" id="ARBA00007137"/>
    </source>
</evidence>
<comment type="similarity">
    <text evidence="1 4">Belongs to the trimethylamine methyltransferase family.</text>
</comment>
<dbReference type="GO" id="GO:0032259">
    <property type="term" value="P:methylation"/>
    <property type="evidence" value="ECO:0007669"/>
    <property type="project" value="UniProtKB-KW"/>
</dbReference>
<dbReference type="EMBL" id="LK996017">
    <property type="protein sequence ID" value="CDX05130.1"/>
    <property type="molecule type" value="Genomic_DNA"/>
</dbReference>
<dbReference type="PATRIC" id="fig|49338.4.peg.5646"/>
<evidence type="ECO:0000256" key="3">
    <source>
        <dbReference type="ARBA" id="ARBA00022679"/>
    </source>
</evidence>
<keyword evidence="3 4" id="KW-0808">Transferase</keyword>
<gene>
    <name evidence="7" type="ORF">AT727_00675</name>
    <name evidence="6" type="ORF">DPCES_5244</name>
</gene>
<keyword evidence="2 6" id="KW-0489">Methyltransferase</keyword>
<name>A0A098B9T3_DESHA</name>
<dbReference type="InterPro" id="IPR010426">
    <property type="entry name" value="MTTB_MeTrfase"/>
</dbReference>
<dbReference type="AlphaFoldDB" id="A0A098B9T3"/>
<sequence length="471" mass="51695">MALKSKLEVLSQEDLVRVHEASLKILRETGVVLLNDEALDIFRTHGAKIANKTVFITEAMVAKALETAPKSFRMQARNDRHSVIVGEGMLVQPNVGPVYIQDLDQGRRKATLEDYANIQKLCQASPVVDLVGSIPVDPSDVAPKDKYHAMMYEILKNTDKPNIGFCADAQEVREQLDLIEIAVGGNLADKHYTSVLVNPLSPLGYGTETLETMIEYVKRNQVLLLAPCIIAGVSGPITLLGTAVLQNVEILAGLVLAQLINPGVPVVYSVASTTGYMKAATYAAGAPEAMLINTASLQMGLDYYHLPTRTMAGITHAKVLDCQAGYETMQSLMLGMLSGAHMTVQSLGVLDAIMATSYEKFVIDEEMISRVRRVKAGIDTSDAALAVDIIQSVGHSGNYLVEMSTFEHFRSLWTPTLADWESYADWENAGSEDIGMRANRKFKEILRNAPETFLDPETDKMLKSYIQKVRR</sequence>
<accession>A0A098B9T3</accession>
<evidence type="ECO:0000313" key="8">
    <source>
        <dbReference type="Proteomes" id="UP000054623"/>
    </source>
</evidence>
<dbReference type="RefSeq" id="WP_058490413.1">
    <property type="nucleotide sequence ID" value="NZ_JAYFNZ010000051.1"/>
</dbReference>
<dbReference type="EMBL" id="LOCK01000001">
    <property type="protein sequence ID" value="KTE93503.1"/>
    <property type="molecule type" value="Genomic_DNA"/>
</dbReference>
<dbReference type="Pfam" id="PF06253">
    <property type="entry name" value="MTTB"/>
    <property type="match status" value="1"/>
</dbReference>
<dbReference type="Proteomes" id="UP000054623">
    <property type="component" value="Unassembled WGS sequence"/>
</dbReference>
<dbReference type="EC" id="2.1.1.-" evidence="4"/>
<evidence type="ECO:0000256" key="2">
    <source>
        <dbReference type="ARBA" id="ARBA00022603"/>
    </source>
</evidence>
<organism evidence="6">
    <name type="scientific">Desulfitobacterium hafniense</name>
    <name type="common">Desulfitobacterium frappieri</name>
    <dbReference type="NCBI Taxonomy" id="49338"/>
    <lineage>
        <taxon>Bacteria</taxon>
        <taxon>Bacillati</taxon>
        <taxon>Bacillota</taxon>
        <taxon>Clostridia</taxon>
        <taxon>Eubacteriales</taxon>
        <taxon>Desulfitobacteriaceae</taxon>
        <taxon>Desulfitobacterium</taxon>
    </lineage>
</organism>
<evidence type="ECO:0000256" key="5">
    <source>
        <dbReference type="SAM" id="Phobius"/>
    </source>
</evidence>
<keyword evidence="5" id="KW-1133">Transmembrane helix</keyword>
<feature type="transmembrane region" description="Helical" evidence="5">
    <location>
        <begin position="222"/>
        <end position="244"/>
    </location>
</feature>
<dbReference type="GO" id="GO:0008168">
    <property type="term" value="F:methyltransferase activity"/>
    <property type="evidence" value="ECO:0007669"/>
    <property type="project" value="UniProtKB-KW"/>
</dbReference>
<keyword evidence="5" id="KW-0472">Membrane</keyword>
<proteinExistence type="inferred from homology"/>
<dbReference type="InterPro" id="IPR038601">
    <property type="entry name" value="MttB-like_sf"/>
</dbReference>
<dbReference type="Gene3D" id="3.20.20.480">
    <property type="entry name" value="Trimethylamine methyltransferase-like"/>
    <property type="match status" value="1"/>
</dbReference>
<protein>
    <recommendedName>
        <fullName evidence="4">Methyltransferase</fullName>
        <ecNumber evidence="4">2.1.1.-</ecNumber>
    </recommendedName>
</protein>
<evidence type="ECO:0000313" key="6">
    <source>
        <dbReference type="EMBL" id="CDX05130.1"/>
    </source>
</evidence>
<feature type="transmembrane region" description="Helical" evidence="5">
    <location>
        <begin position="250"/>
        <end position="271"/>
    </location>
</feature>
<reference evidence="7 8" key="2">
    <citation type="submission" date="2015-12" db="EMBL/GenBank/DDBJ databases">
        <title>Draft Genome Sequence of Desulfitobacterium hafniense Strain DH, a Sulfate-reducing Bacterium Isolated from Paddy Soils.</title>
        <authorList>
            <person name="Bao P."/>
            <person name="Zhang X."/>
            <person name="Li G."/>
        </authorList>
    </citation>
    <scope>NUCLEOTIDE SEQUENCE [LARGE SCALE GENOMIC DNA]</scope>
    <source>
        <strain evidence="7 8">DH</strain>
    </source>
</reference>
<reference evidence="6" key="1">
    <citation type="submission" date="2014-07" db="EMBL/GenBank/DDBJ databases">
        <authorList>
            <person name="Hornung V.Bastian."/>
        </authorList>
    </citation>
    <scope>NUCLEOTIDE SEQUENCE</scope>
    <source>
        <strain evidence="6">PCE-S</strain>
    </source>
</reference>